<dbReference type="RefSeq" id="WP_058298353.1">
    <property type="nucleotide sequence ID" value="NZ_FMAU01000002.1"/>
</dbReference>
<sequence length="137" mass="15799">MGKSLHPKVKEFKEFVRKHPKIVKDVRNGNANWQDLFEDWYLLGEEDTRWSVYKDAENNSDTGTDKEDKSKNGWFDQVGDLVKKMDANQLQSHINNINEVLGTVQGVISQFQSNPKGTSVTNETRTKPSHPFSFRKD</sequence>
<organism evidence="2 3">
    <name type="scientific">[Bacillus] enclensis</name>
    <dbReference type="NCBI Taxonomy" id="1402860"/>
    <lineage>
        <taxon>Bacteria</taxon>
        <taxon>Bacillati</taxon>
        <taxon>Bacillota</taxon>
        <taxon>Bacilli</taxon>
        <taxon>Bacillales</taxon>
        <taxon>Bacillaceae</taxon>
        <taxon>Rossellomorea</taxon>
    </lineage>
</organism>
<dbReference type="OrthoDB" id="1655540at2"/>
<proteinExistence type="predicted"/>
<reference evidence="3" key="1">
    <citation type="submission" date="2016-08" db="EMBL/GenBank/DDBJ databases">
        <authorList>
            <person name="Varghese N."/>
            <person name="Submissions Spin"/>
        </authorList>
    </citation>
    <scope>NUCLEOTIDE SEQUENCE [LARGE SCALE GENOMIC DNA]</scope>
    <source>
        <strain evidence="3">SGD-1123</strain>
    </source>
</reference>
<gene>
    <name evidence="2" type="ORF">GA0061094_2026</name>
</gene>
<dbReference type="InterPro" id="IPR025953">
    <property type="entry name" value="YlbD_coat"/>
</dbReference>
<evidence type="ECO:0000313" key="2">
    <source>
        <dbReference type="EMBL" id="SCC03893.1"/>
    </source>
</evidence>
<dbReference type="Proteomes" id="UP000181997">
    <property type="component" value="Unassembled WGS sequence"/>
</dbReference>
<feature type="compositionally biased region" description="Polar residues" evidence="1">
    <location>
        <begin position="113"/>
        <end position="123"/>
    </location>
</feature>
<evidence type="ECO:0000313" key="3">
    <source>
        <dbReference type="Proteomes" id="UP000181997"/>
    </source>
</evidence>
<feature type="region of interest" description="Disordered" evidence="1">
    <location>
        <begin position="113"/>
        <end position="137"/>
    </location>
</feature>
<name>A0A0V8HIS2_9BACI</name>
<dbReference type="EMBL" id="FMAU01000002">
    <property type="protein sequence ID" value="SCC03893.1"/>
    <property type="molecule type" value="Genomic_DNA"/>
</dbReference>
<protein>
    <submittedName>
        <fullName evidence="2">Putative coat protein</fullName>
    </submittedName>
</protein>
<keyword evidence="2" id="KW-0167">Capsid protein</keyword>
<keyword evidence="3" id="KW-1185">Reference proteome</keyword>
<accession>A0A0V8HIS2</accession>
<dbReference type="Pfam" id="PF14071">
    <property type="entry name" value="YlbD_coat"/>
    <property type="match status" value="1"/>
</dbReference>
<keyword evidence="2" id="KW-0946">Virion</keyword>
<evidence type="ECO:0000256" key="1">
    <source>
        <dbReference type="SAM" id="MobiDB-lite"/>
    </source>
</evidence>
<dbReference type="AlphaFoldDB" id="A0A0V8HIS2"/>